<gene>
    <name evidence="1" type="ORF">NIES592_05645</name>
</gene>
<accession>A0A1U7H3C8</accession>
<keyword evidence="2" id="KW-1185">Reference proteome</keyword>
<dbReference type="Proteomes" id="UP000186391">
    <property type="component" value="Unassembled WGS sequence"/>
</dbReference>
<comment type="caution">
    <text evidence="1">The sequence shown here is derived from an EMBL/GenBank/DDBJ whole genome shotgun (WGS) entry which is preliminary data.</text>
</comment>
<name>A0A1U7H3C8_9CYAN</name>
<protein>
    <submittedName>
        <fullName evidence="1">Uncharacterized protein</fullName>
    </submittedName>
</protein>
<dbReference type="NCBIfam" id="NF038167">
    <property type="entry name" value="cyan_ocin_like"/>
    <property type="match status" value="1"/>
</dbReference>
<dbReference type="InterPro" id="IPR049891">
    <property type="entry name" value="CTB"/>
</dbReference>
<reference evidence="1 2" key="1">
    <citation type="submission" date="2016-11" db="EMBL/GenBank/DDBJ databases">
        <title>Draft Genome Sequences of Nine Cyanobacterial Strains from Diverse Habitats.</title>
        <authorList>
            <person name="Zhu T."/>
            <person name="Hou S."/>
            <person name="Lu X."/>
            <person name="Hess W.R."/>
        </authorList>
    </citation>
    <scope>NUCLEOTIDE SEQUENCE [LARGE SCALE GENOMIC DNA]</scope>
    <source>
        <strain evidence="1 2">NIES-592</strain>
    </source>
</reference>
<dbReference type="AlphaFoldDB" id="A0A1U7H3C8"/>
<organism evidence="1 2">
    <name type="scientific">Fischerella major NIES-592</name>
    <dbReference type="NCBI Taxonomy" id="210994"/>
    <lineage>
        <taxon>Bacteria</taxon>
        <taxon>Bacillati</taxon>
        <taxon>Cyanobacteriota</taxon>
        <taxon>Cyanophyceae</taxon>
        <taxon>Nostocales</taxon>
        <taxon>Hapalosiphonaceae</taxon>
        <taxon>Fischerella</taxon>
    </lineage>
</organism>
<sequence length="82" mass="9357">MSNELFTEVCEEQQQIVVGGKSIYDYINTNYYQDLTAFNFAVGSGPQGSFVTQEFASQTIDTSAYKNFLLNPYGDYYYDLDD</sequence>
<dbReference type="RefSeq" id="WP_062243418.1">
    <property type="nucleotide sequence ID" value="NZ_MRCA01000002.1"/>
</dbReference>
<evidence type="ECO:0000313" key="1">
    <source>
        <dbReference type="EMBL" id="OKH15575.1"/>
    </source>
</evidence>
<dbReference type="OrthoDB" id="517485at2"/>
<evidence type="ECO:0000313" key="2">
    <source>
        <dbReference type="Proteomes" id="UP000186391"/>
    </source>
</evidence>
<dbReference type="EMBL" id="MRCA01000002">
    <property type="protein sequence ID" value="OKH15575.1"/>
    <property type="molecule type" value="Genomic_DNA"/>
</dbReference>
<proteinExistence type="predicted"/>